<reference evidence="5 6" key="1">
    <citation type="submission" date="2019-08" db="EMBL/GenBank/DDBJ databases">
        <title>Seonamhaeicola sediminis sp. nov., isolated from marine sediment.</title>
        <authorList>
            <person name="Cao W.R."/>
        </authorList>
    </citation>
    <scope>NUCLEOTIDE SEQUENCE [LARGE SCALE GENOMIC DNA]</scope>
    <source>
        <strain evidence="5 6">1505</strain>
    </source>
</reference>
<accession>A0A5C7GFL4</accession>
<dbReference type="Pfam" id="PF03400">
    <property type="entry name" value="DDE_Tnp_IS1"/>
    <property type="match status" value="1"/>
</dbReference>
<dbReference type="InterPro" id="IPR051354">
    <property type="entry name" value="Transposase_27_IS1"/>
</dbReference>
<evidence type="ECO:0000313" key="5">
    <source>
        <dbReference type="EMBL" id="TXG35609.1"/>
    </source>
</evidence>
<dbReference type="AlphaFoldDB" id="A0A5C7GFL4"/>
<evidence type="ECO:0000313" key="6">
    <source>
        <dbReference type="Proteomes" id="UP000321080"/>
    </source>
</evidence>
<keyword evidence="6" id="KW-1185">Reference proteome</keyword>
<dbReference type="GO" id="GO:0004803">
    <property type="term" value="F:transposase activity"/>
    <property type="evidence" value="ECO:0007669"/>
    <property type="project" value="InterPro"/>
</dbReference>
<dbReference type="EMBL" id="VRKQ01000016">
    <property type="protein sequence ID" value="TXG35609.1"/>
    <property type="molecule type" value="Genomic_DNA"/>
</dbReference>
<sequence>MKPVSIYTDKWISYKSLIPSSIHNFTNYETNQIERINLNLRTHLKRLSRRTICYTKSVRMLYATLKLYFWGSHLSFLKLKKTSKLQCKLLIIRKPKLHTIL</sequence>
<comment type="similarity">
    <text evidence="2">Belongs to the transposase 27 family.</text>
</comment>
<dbReference type="PANTHER" id="PTHR33293">
    <property type="entry name" value="INSERTION ELEMENT IS1 1 PROTEIN INSB-RELATED"/>
    <property type="match status" value="1"/>
</dbReference>
<evidence type="ECO:0000256" key="4">
    <source>
        <dbReference type="ARBA" id="ARBA00023172"/>
    </source>
</evidence>
<evidence type="ECO:0000256" key="2">
    <source>
        <dbReference type="ARBA" id="ARBA00008841"/>
    </source>
</evidence>
<dbReference type="RefSeq" id="WP_147769218.1">
    <property type="nucleotide sequence ID" value="NZ_VRKQ01000016.1"/>
</dbReference>
<evidence type="ECO:0000256" key="3">
    <source>
        <dbReference type="ARBA" id="ARBA00022578"/>
    </source>
</evidence>
<dbReference type="GO" id="GO:0003677">
    <property type="term" value="F:DNA binding"/>
    <property type="evidence" value="ECO:0007669"/>
    <property type="project" value="InterPro"/>
</dbReference>
<name>A0A5C7GFL4_9FLAO</name>
<organism evidence="5 6">
    <name type="scientific">Seonamhaeicola maritimus</name>
    <dbReference type="NCBI Taxonomy" id="2591822"/>
    <lineage>
        <taxon>Bacteria</taxon>
        <taxon>Pseudomonadati</taxon>
        <taxon>Bacteroidota</taxon>
        <taxon>Flavobacteriia</taxon>
        <taxon>Flavobacteriales</taxon>
        <taxon>Flavobacteriaceae</taxon>
    </lineage>
</organism>
<proteinExistence type="inferred from homology"/>
<evidence type="ECO:0000256" key="1">
    <source>
        <dbReference type="ARBA" id="ARBA00004091"/>
    </source>
</evidence>
<gene>
    <name evidence="5" type="ORF">FUA22_13975</name>
</gene>
<keyword evidence="3" id="KW-0815">Transposition</keyword>
<dbReference type="PANTHER" id="PTHR33293:SF1">
    <property type="entry name" value="INSERTION ELEMENT IS1 1 PROTEIN INSB-RELATED"/>
    <property type="match status" value="1"/>
</dbReference>
<dbReference type="InterPro" id="IPR005063">
    <property type="entry name" value="Transposase_27"/>
</dbReference>
<comment type="caution">
    <text evidence="5">The sequence shown here is derived from an EMBL/GenBank/DDBJ whole genome shotgun (WGS) entry which is preliminary data.</text>
</comment>
<protein>
    <recommendedName>
        <fullName evidence="7">IS1 family transposase</fullName>
    </recommendedName>
</protein>
<comment type="function">
    <text evidence="1">Absolutely required for transposition of IS1.</text>
</comment>
<dbReference type="OrthoDB" id="1086493at2"/>
<evidence type="ECO:0008006" key="7">
    <source>
        <dbReference type="Google" id="ProtNLM"/>
    </source>
</evidence>
<keyword evidence="4" id="KW-0233">DNA recombination</keyword>
<dbReference type="GO" id="GO:0006313">
    <property type="term" value="P:DNA transposition"/>
    <property type="evidence" value="ECO:0007669"/>
    <property type="project" value="InterPro"/>
</dbReference>
<dbReference type="Proteomes" id="UP000321080">
    <property type="component" value="Unassembled WGS sequence"/>
</dbReference>